<sequence length="239" mass="27645">MQPSFFVVVLSDNGKSRQPKAVFRQGYPLSRQDWLTWCFMVDKIKHNNTKSIIKNLKQTKIFKDKDIIWNQVDIFSYKDLEVKGVVLSTKDPYVKYAIYYKPDKDIFCSFYIKSELHYVQKDTEKKLAGTLAYYDKNGNLLAKASYDKGKLVDVIKGQIKQVENDDSVQIQAFDCDWDCVQDCITINFEDLPGWLQFLCDAGCGACLFGGNPYGCSVCLGCLIGYVEHHSHRQRKYYRI</sequence>
<reference evidence="2" key="1">
    <citation type="submission" date="2016-10" db="EMBL/GenBank/DDBJ databases">
        <authorList>
            <person name="Varghese N."/>
            <person name="Submissions S."/>
        </authorList>
    </citation>
    <scope>NUCLEOTIDE SEQUENCE [LARGE SCALE GENOMIC DNA]</scope>
    <source>
        <strain evidence="2">DSM 3669</strain>
    </source>
</reference>
<dbReference type="RefSeq" id="WP_092484516.1">
    <property type="nucleotide sequence ID" value="NZ_FOYM01000019.1"/>
</dbReference>
<proteinExistence type="predicted"/>
<evidence type="ECO:0000313" key="2">
    <source>
        <dbReference type="Proteomes" id="UP000199584"/>
    </source>
</evidence>
<gene>
    <name evidence="1" type="ORF">SAMN05660706_11952</name>
</gene>
<accession>A0A1I6DW86</accession>
<dbReference type="Proteomes" id="UP000199584">
    <property type="component" value="Unassembled WGS sequence"/>
</dbReference>
<keyword evidence="2" id="KW-1185">Reference proteome</keyword>
<evidence type="ECO:0000313" key="1">
    <source>
        <dbReference type="EMBL" id="SFR09759.1"/>
    </source>
</evidence>
<name>A0A1I6DW86_9FIRM</name>
<dbReference type="OrthoDB" id="2990387at2"/>
<organism evidence="1 2">
    <name type="scientific">Desulfoscipio geothermicus DSM 3669</name>
    <dbReference type="NCBI Taxonomy" id="1121426"/>
    <lineage>
        <taxon>Bacteria</taxon>
        <taxon>Bacillati</taxon>
        <taxon>Bacillota</taxon>
        <taxon>Clostridia</taxon>
        <taxon>Eubacteriales</taxon>
        <taxon>Desulfallaceae</taxon>
        <taxon>Desulfoscipio</taxon>
    </lineage>
</organism>
<protein>
    <submittedName>
        <fullName evidence="1">Uncharacterized protein</fullName>
    </submittedName>
</protein>
<dbReference type="EMBL" id="FOYM01000019">
    <property type="protein sequence ID" value="SFR09759.1"/>
    <property type="molecule type" value="Genomic_DNA"/>
</dbReference>
<dbReference type="STRING" id="39060.SAMN05660706_11952"/>
<dbReference type="AlphaFoldDB" id="A0A1I6DW86"/>